<evidence type="ECO:0000313" key="11">
    <source>
        <dbReference type="Proteomes" id="UP000583929"/>
    </source>
</evidence>
<gene>
    <name evidence="8" type="ORF">F8388_003681</name>
    <name evidence="9" type="ORF">G4B88_010088</name>
</gene>
<feature type="compositionally biased region" description="Gly residues" evidence="6">
    <location>
        <begin position="85"/>
        <end position="108"/>
    </location>
</feature>
<sequence length="237" mass="24350">MAEALLGVSQTFLLLQPKIRFSCLSSGGAPALLSRSSRTSFGSSNLLRVHHHQKLLCTAVVSDPRSSNTFTVDSATKEVDIQLDTGGGDGNGFGDRGDSGGGGGGGGDNSNSNEGEGEGESHENSKKKMALSMSQKLTLGYAALVGVGGLMGYLKSGSQKSLLAGGISASLLYYVYTQLPTNPVFASSLGLGLSAALLVVMGSRFKRSGKIFPAGVVSIISFIMTGGYLHGILRSAH</sequence>
<dbReference type="Proteomes" id="UP000525078">
    <property type="component" value="Unassembled WGS sequence"/>
</dbReference>
<feature type="transmembrane region" description="Helical" evidence="7">
    <location>
        <begin position="137"/>
        <end position="154"/>
    </location>
</feature>
<dbReference type="GO" id="GO:0015245">
    <property type="term" value="F:fatty acid transmembrane transporter activity"/>
    <property type="evidence" value="ECO:0007669"/>
    <property type="project" value="TreeGrafter"/>
</dbReference>
<evidence type="ECO:0000256" key="6">
    <source>
        <dbReference type="SAM" id="MobiDB-lite"/>
    </source>
</evidence>
<keyword evidence="4 7" id="KW-1133">Transmembrane helix</keyword>
<comment type="similarity">
    <text evidence="2">Belongs to the TMEM14 family.</text>
</comment>
<accession>A0A7J6F6V7</accession>
<keyword evidence="5 7" id="KW-0472">Membrane</keyword>
<comment type="subcellular location">
    <subcellularLocation>
        <location evidence="1">Membrane</location>
        <topology evidence="1">Multi-pass membrane protein</topology>
    </subcellularLocation>
</comment>
<dbReference type="AlphaFoldDB" id="A0A7J6F6V7"/>
<dbReference type="FunFam" id="1.10.10.1740:FF:000002">
    <property type="entry name" value="Transmembrane protein 14C"/>
    <property type="match status" value="1"/>
</dbReference>
<evidence type="ECO:0000256" key="1">
    <source>
        <dbReference type="ARBA" id="ARBA00004141"/>
    </source>
</evidence>
<dbReference type="PANTHER" id="PTHR12668">
    <property type="entry name" value="TRANSMEMBRANE PROTEIN 14, 15"/>
    <property type="match status" value="1"/>
</dbReference>
<dbReference type="GO" id="GO:0009706">
    <property type="term" value="C:chloroplast inner membrane"/>
    <property type="evidence" value="ECO:0007669"/>
    <property type="project" value="TreeGrafter"/>
</dbReference>
<evidence type="ECO:0000256" key="3">
    <source>
        <dbReference type="ARBA" id="ARBA00022692"/>
    </source>
</evidence>
<name>A0A7J6F6V7_CANSA</name>
<feature type="region of interest" description="Disordered" evidence="6">
    <location>
        <begin position="81"/>
        <end position="128"/>
    </location>
</feature>
<organism evidence="8 10">
    <name type="scientific">Cannabis sativa</name>
    <name type="common">Hemp</name>
    <name type="synonym">Marijuana</name>
    <dbReference type="NCBI Taxonomy" id="3483"/>
    <lineage>
        <taxon>Eukaryota</taxon>
        <taxon>Viridiplantae</taxon>
        <taxon>Streptophyta</taxon>
        <taxon>Embryophyta</taxon>
        <taxon>Tracheophyta</taxon>
        <taxon>Spermatophyta</taxon>
        <taxon>Magnoliopsida</taxon>
        <taxon>eudicotyledons</taxon>
        <taxon>Gunneridae</taxon>
        <taxon>Pentapetalae</taxon>
        <taxon>rosids</taxon>
        <taxon>fabids</taxon>
        <taxon>Rosales</taxon>
        <taxon>Cannabaceae</taxon>
        <taxon>Cannabis</taxon>
    </lineage>
</organism>
<dbReference type="InterPro" id="IPR044890">
    <property type="entry name" value="TMEM14_sf"/>
</dbReference>
<reference evidence="10 11" key="1">
    <citation type="journal article" date="2020" name="bioRxiv">
        <title>Sequence and annotation of 42 cannabis genomes reveals extensive copy number variation in cannabinoid synthesis and pathogen resistance genes.</title>
        <authorList>
            <person name="Mckernan K.J."/>
            <person name="Helbert Y."/>
            <person name="Kane L.T."/>
            <person name="Ebling H."/>
            <person name="Zhang L."/>
            <person name="Liu B."/>
            <person name="Eaton Z."/>
            <person name="Mclaughlin S."/>
            <person name="Kingan S."/>
            <person name="Baybayan P."/>
            <person name="Concepcion G."/>
            <person name="Jordan M."/>
            <person name="Riva A."/>
            <person name="Barbazuk W."/>
            <person name="Harkins T."/>
        </authorList>
    </citation>
    <scope>NUCLEOTIDE SEQUENCE [LARGE SCALE GENOMIC DNA]</scope>
    <source>
        <strain evidence="10 11">cv. Jamaican Lion 4</strain>
        <strain evidence="9">Father</strain>
        <strain evidence="8">Mother</strain>
        <tissue evidence="8">Leaf</tissue>
    </source>
</reference>
<dbReference type="EMBL" id="JAATIP010000150">
    <property type="protein sequence ID" value="KAF4366443.1"/>
    <property type="molecule type" value="Genomic_DNA"/>
</dbReference>
<evidence type="ECO:0000256" key="7">
    <source>
        <dbReference type="SAM" id="Phobius"/>
    </source>
</evidence>
<feature type="transmembrane region" description="Helical" evidence="7">
    <location>
        <begin position="212"/>
        <end position="233"/>
    </location>
</feature>
<comment type="caution">
    <text evidence="8">The sequence shown here is derived from an EMBL/GenBank/DDBJ whole genome shotgun (WGS) entry which is preliminary data.</text>
</comment>
<evidence type="ECO:0000256" key="5">
    <source>
        <dbReference type="ARBA" id="ARBA00023136"/>
    </source>
</evidence>
<dbReference type="EMBL" id="JAATIQ010000099">
    <property type="protein sequence ID" value="KAF4382917.1"/>
    <property type="molecule type" value="Genomic_DNA"/>
</dbReference>
<keyword evidence="11" id="KW-1185">Reference proteome</keyword>
<dbReference type="Proteomes" id="UP000583929">
    <property type="component" value="Unassembled WGS sequence"/>
</dbReference>
<protein>
    <recommendedName>
        <fullName evidence="12">Protein FATTY ACID EXPORT 2, chloroplastic</fullName>
    </recommendedName>
</protein>
<evidence type="ECO:0008006" key="12">
    <source>
        <dbReference type="Google" id="ProtNLM"/>
    </source>
</evidence>
<evidence type="ECO:0000256" key="4">
    <source>
        <dbReference type="ARBA" id="ARBA00022989"/>
    </source>
</evidence>
<keyword evidence="3 7" id="KW-0812">Transmembrane</keyword>
<dbReference type="PANTHER" id="PTHR12668:SF37">
    <property type="entry name" value="PROTEIN FATTY ACID EXPORT 2, CHLOROPLASTIC"/>
    <property type="match status" value="1"/>
</dbReference>
<dbReference type="InterPro" id="IPR005349">
    <property type="entry name" value="TMEM14"/>
</dbReference>
<evidence type="ECO:0000256" key="2">
    <source>
        <dbReference type="ARBA" id="ARBA00007590"/>
    </source>
</evidence>
<dbReference type="Gene3D" id="1.10.10.1740">
    <property type="entry name" value="Transmembrane protein 14-like"/>
    <property type="match status" value="1"/>
</dbReference>
<dbReference type="OrthoDB" id="5620at2759"/>
<evidence type="ECO:0000313" key="8">
    <source>
        <dbReference type="EMBL" id="KAF4366443.1"/>
    </source>
</evidence>
<dbReference type="Pfam" id="PF03647">
    <property type="entry name" value="Tmemb_14"/>
    <property type="match status" value="1"/>
</dbReference>
<feature type="transmembrane region" description="Helical" evidence="7">
    <location>
        <begin position="183"/>
        <end position="200"/>
    </location>
</feature>
<proteinExistence type="inferred from homology"/>
<evidence type="ECO:0000313" key="10">
    <source>
        <dbReference type="Proteomes" id="UP000525078"/>
    </source>
</evidence>
<evidence type="ECO:0000313" key="9">
    <source>
        <dbReference type="EMBL" id="KAF4382917.1"/>
    </source>
</evidence>